<protein>
    <submittedName>
        <fullName evidence="2">Uncharacterized protein</fullName>
    </submittedName>
</protein>
<feature type="compositionally biased region" description="Pro residues" evidence="1">
    <location>
        <begin position="111"/>
        <end position="123"/>
    </location>
</feature>
<evidence type="ECO:0000313" key="3">
    <source>
        <dbReference type="Proteomes" id="UP001437256"/>
    </source>
</evidence>
<dbReference type="EMBL" id="JBBXMP010000103">
    <property type="protein sequence ID" value="KAL0062515.1"/>
    <property type="molecule type" value="Genomic_DNA"/>
</dbReference>
<reference evidence="2 3" key="1">
    <citation type="submission" date="2024-05" db="EMBL/GenBank/DDBJ databases">
        <title>A draft genome resource for the thread blight pathogen Marasmius tenuissimus strain MS-2.</title>
        <authorList>
            <person name="Yulfo-Soto G.E."/>
            <person name="Baruah I.K."/>
            <person name="Amoako-Attah I."/>
            <person name="Bukari Y."/>
            <person name="Meinhardt L.W."/>
            <person name="Bailey B.A."/>
            <person name="Cohen S.P."/>
        </authorList>
    </citation>
    <scope>NUCLEOTIDE SEQUENCE [LARGE SCALE GENOMIC DNA]</scope>
    <source>
        <strain evidence="2 3">MS-2</strain>
    </source>
</reference>
<feature type="compositionally biased region" description="Basic and acidic residues" evidence="1">
    <location>
        <begin position="76"/>
        <end position="86"/>
    </location>
</feature>
<gene>
    <name evidence="2" type="ORF">AAF712_010649</name>
</gene>
<name>A0ABR2ZMH4_9AGAR</name>
<dbReference type="Proteomes" id="UP001437256">
    <property type="component" value="Unassembled WGS sequence"/>
</dbReference>
<sequence length="171" mass="19109">MMLGSSAVDAARFQALREKYEQVTQTQTQHQRELEVAKGRTKGLQDEIDMLLDAFIEMAQASPVLRLDEPPPPLPTREELAREAARRQVLSATPIDAHNGDPTLYAQHPLGPNPHAPPPPPQSQPIYTNGASTNGKRKRRRVAQEDADPEETARRSSNMAFITEIIHPHER</sequence>
<feature type="region of interest" description="Disordered" evidence="1">
    <location>
        <begin position="64"/>
        <end position="171"/>
    </location>
</feature>
<evidence type="ECO:0000256" key="1">
    <source>
        <dbReference type="SAM" id="MobiDB-lite"/>
    </source>
</evidence>
<proteinExistence type="predicted"/>
<comment type="caution">
    <text evidence="2">The sequence shown here is derived from an EMBL/GenBank/DDBJ whole genome shotgun (WGS) entry which is preliminary data.</text>
</comment>
<keyword evidence="3" id="KW-1185">Reference proteome</keyword>
<organism evidence="2 3">
    <name type="scientific">Marasmius tenuissimus</name>
    <dbReference type="NCBI Taxonomy" id="585030"/>
    <lineage>
        <taxon>Eukaryota</taxon>
        <taxon>Fungi</taxon>
        <taxon>Dikarya</taxon>
        <taxon>Basidiomycota</taxon>
        <taxon>Agaricomycotina</taxon>
        <taxon>Agaricomycetes</taxon>
        <taxon>Agaricomycetidae</taxon>
        <taxon>Agaricales</taxon>
        <taxon>Marasmiineae</taxon>
        <taxon>Marasmiaceae</taxon>
        <taxon>Marasmius</taxon>
    </lineage>
</organism>
<accession>A0ABR2ZMH4</accession>
<evidence type="ECO:0000313" key="2">
    <source>
        <dbReference type="EMBL" id="KAL0062515.1"/>
    </source>
</evidence>